<gene>
    <name evidence="2" type="ORF">CC80DRAFT_174883</name>
</gene>
<proteinExistence type="predicted"/>
<sequence length="362" mass="40834">MLDVTRHLGHRKIDKISVDVFETKEAVRSSSNMNIANGIMKILTEAAKNASWNRSVETFQEELKGSKRQQTRKSEPDSRESARKNETASSQKSYVGSCTSDDIAQSLKLDINIEMHLEDVDMAYTDGLEEGALSRRCLRWLGTNPDFLGWYRAETSGTILIQENRELSHVSAVSSLMSLLYAQFEKDKTVLVLPFFCGLHSGRHFQGSEEIEAPVVLARALLAQLLRLREFDWTKVMLGQAELPPQLKEMNKLQSGNFGSYMKLIKNLIEALRTHFSAIFVLLDHIDEGFRPKHVKRLAKTLRKLTNPTEPSRSGGVVKVLFSAATHTEEISKDDDDDIVVLEVPDEIDGEDEVLEVSDLDR</sequence>
<evidence type="ECO:0000256" key="1">
    <source>
        <dbReference type="SAM" id="MobiDB-lite"/>
    </source>
</evidence>
<dbReference type="Proteomes" id="UP000800035">
    <property type="component" value="Unassembled WGS sequence"/>
</dbReference>
<evidence type="ECO:0000313" key="3">
    <source>
        <dbReference type="Proteomes" id="UP000800035"/>
    </source>
</evidence>
<keyword evidence="3" id="KW-1185">Reference proteome</keyword>
<organism evidence="2 3">
    <name type="scientific">Byssothecium circinans</name>
    <dbReference type="NCBI Taxonomy" id="147558"/>
    <lineage>
        <taxon>Eukaryota</taxon>
        <taxon>Fungi</taxon>
        <taxon>Dikarya</taxon>
        <taxon>Ascomycota</taxon>
        <taxon>Pezizomycotina</taxon>
        <taxon>Dothideomycetes</taxon>
        <taxon>Pleosporomycetidae</taxon>
        <taxon>Pleosporales</taxon>
        <taxon>Massarineae</taxon>
        <taxon>Massarinaceae</taxon>
        <taxon>Byssothecium</taxon>
    </lineage>
</organism>
<name>A0A6A5TL84_9PLEO</name>
<dbReference type="PANTHER" id="PTHR40619">
    <property type="entry name" value="FUNGAL STAND N-TERMINAL GOODBYE DOMAIN-CONTAINING PROTEIN"/>
    <property type="match status" value="1"/>
</dbReference>
<dbReference type="AlphaFoldDB" id="A0A6A5TL84"/>
<evidence type="ECO:0000313" key="2">
    <source>
        <dbReference type="EMBL" id="KAF1952472.1"/>
    </source>
</evidence>
<dbReference type="EMBL" id="ML977010">
    <property type="protein sequence ID" value="KAF1952472.1"/>
    <property type="molecule type" value="Genomic_DNA"/>
</dbReference>
<dbReference type="OrthoDB" id="5419927at2759"/>
<reference evidence="2" key="1">
    <citation type="journal article" date="2020" name="Stud. Mycol.">
        <title>101 Dothideomycetes genomes: a test case for predicting lifestyles and emergence of pathogens.</title>
        <authorList>
            <person name="Haridas S."/>
            <person name="Albert R."/>
            <person name="Binder M."/>
            <person name="Bloem J."/>
            <person name="Labutti K."/>
            <person name="Salamov A."/>
            <person name="Andreopoulos B."/>
            <person name="Baker S."/>
            <person name="Barry K."/>
            <person name="Bills G."/>
            <person name="Bluhm B."/>
            <person name="Cannon C."/>
            <person name="Castanera R."/>
            <person name="Culley D."/>
            <person name="Daum C."/>
            <person name="Ezra D."/>
            <person name="Gonzalez J."/>
            <person name="Henrissat B."/>
            <person name="Kuo A."/>
            <person name="Liang C."/>
            <person name="Lipzen A."/>
            <person name="Lutzoni F."/>
            <person name="Magnuson J."/>
            <person name="Mondo S."/>
            <person name="Nolan M."/>
            <person name="Ohm R."/>
            <person name="Pangilinan J."/>
            <person name="Park H.-J."/>
            <person name="Ramirez L."/>
            <person name="Alfaro M."/>
            <person name="Sun H."/>
            <person name="Tritt A."/>
            <person name="Yoshinaga Y."/>
            <person name="Zwiers L.-H."/>
            <person name="Turgeon B."/>
            <person name="Goodwin S."/>
            <person name="Spatafora J."/>
            <person name="Crous P."/>
            <person name="Grigoriev I."/>
        </authorList>
    </citation>
    <scope>NUCLEOTIDE SEQUENCE</scope>
    <source>
        <strain evidence="2">CBS 675.92</strain>
    </source>
</reference>
<dbReference type="PANTHER" id="PTHR40619:SF3">
    <property type="entry name" value="FUNGAL STAND N-TERMINAL GOODBYE DOMAIN-CONTAINING PROTEIN"/>
    <property type="match status" value="1"/>
</dbReference>
<feature type="region of interest" description="Disordered" evidence="1">
    <location>
        <begin position="61"/>
        <end position="94"/>
    </location>
</feature>
<protein>
    <submittedName>
        <fullName evidence="2">Uncharacterized protein</fullName>
    </submittedName>
</protein>
<accession>A0A6A5TL84</accession>
<feature type="compositionally biased region" description="Basic and acidic residues" evidence="1">
    <location>
        <begin position="72"/>
        <end position="86"/>
    </location>
</feature>